<dbReference type="InterPro" id="IPR051970">
    <property type="entry name" value="TEL2_Regulation"/>
</dbReference>
<reference evidence="4" key="2">
    <citation type="journal article" date="2016" name="Sci. Rep.">
        <title>Dictyocaulus viviparus genome, variome and transcriptome elucidate lungworm biology and support future intervention.</title>
        <authorList>
            <person name="McNulty S.N."/>
            <person name="Strube C."/>
            <person name="Rosa B.A."/>
            <person name="Martin J.C."/>
            <person name="Tyagi R."/>
            <person name="Choi Y.J."/>
            <person name="Wang Q."/>
            <person name="Hallsworth Pepin K."/>
            <person name="Zhang X."/>
            <person name="Ozersky P."/>
            <person name="Wilson R.K."/>
            <person name="Sternberg P.W."/>
            <person name="Gasser R.B."/>
            <person name="Mitreva M."/>
        </authorList>
    </citation>
    <scope>NUCLEOTIDE SEQUENCE [LARGE SCALE GENOMIC DNA]</scope>
    <source>
        <strain evidence="4">HannoverDv2000</strain>
    </source>
</reference>
<sequence length="211" mass="24381">MFVGEAISSWMGHEEQLKFEYEENDWLLEMRRIYDGIPLVVDGTQKNEDLPCNDNVQCDMQLSTSSECVLESHTLDSDDDEDFIAYDVPDGEKNFDKLVDGSEPDKKLHAPNYIRDCMKQLDEKEKYEVFEAAFFALNSMIRRKAIGFVDIADVLAKKLVFLEDKFSTKDFENIRLQCLVSCLVMRPEIAPKIADVVFCRNCTFFHSCLDI</sequence>
<dbReference type="InterPro" id="IPR019337">
    <property type="entry name" value="Telomere_length_regulation_dom"/>
</dbReference>
<feature type="domain" description="Telomere length regulation protein conserved" evidence="2">
    <location>
        <begin position="111"/>
        <end position="201"/>
    </location>
</feature>
<reference evidence="3 4" key="1">
    <citation type="submission" date="2013-11" db="EMBL/GenBank/DDBJ databases">
        <title>Draft genome of the bovine lungworm Dictyocaulus viviparus.</title>
        <authorList>
            <person name="Mitreva M."/>
        </authorList>
    </citation>
    <scope>NUCLEOTIDE SEQUENCE [LARGE SCALE GENOMIC DNA]</scope>
    <source>
        <strain evidence="3 4">HannoverDv2000</strain>
    </source>
</reference>
<protein>
    <recommendedName>
        <fullName evidence="2">Telomere length regulation protein conserved domain-containing protein</fullName>
    </recommendedName>
</protein>
<dbReference type="GO" id="GO:0042162">
    <property type="term" value="F:telomeric DNA binding"/>
    <property type="evidence" value="ECO:0007669"/>
    <property type="project" value="TreeGrafter"/>
</dbReference>
<dbReference type="PANTHER" id="PTHR15830:SF10">
    <property type="entry name" value="TELOMERE LENGTH REGULATION PROTEIN TEL2 HOMOLOG"/>
    <property type="match status" value="1"/>
</dbReference>
<accession>A0A0D8XII5</accession>
<evidence type="ECO:0000313" key="4">
    <source>
        <dbReference type="Proteomes" id="UP000053766"/>
    </source>
</evidence>
<evidence type="ECO:0000259" key="2">
    <source>
        <dbReference type="Pfam" id="PF10193"/>
    </source>
</evidence>
<dbReference type="Proteomes" id="UP000053766">
    <property type="component" value="Unassembled WGS sequence"/>
</dbReference>
<keyword evidence="4" id="KW-1185">Reference proteome</keyword>
<dbReference type="AlphaFoldDB" id="A0A0D8XII5"/>
<dbReference type="PANTHER" id="PTHR15830">
    <property type="entry name" value="TELOMERE LENGTH REGULATION PROTEIN TEL2 FAMILY MEMBER"/>
    <property type="match status" value="1"/>
</dbReference>
<dbReference type="GO" id="GO:0005829">
    <property type="term" value="C:cytosol"/>
    <property type="evidence" value="ECO:0007669"/>
    <property type="project" value="TreeGrafter"/>
</dbReference>
<dbReference type="Pfam" id="PF10193">
    <property type="entry name" value="Telomere_reg-2"/>
    <property type="match status" value="1"/>
</dbReference>
<dbReference type="GO" id="GO:0051083">
    <property type="term" value="P:'de novo' cotranslational protein folding"/>
    <property type="evidence" value="ECO:0007669"/>
    <property type="project" value="TreeGrafter"/>
</dbReference>
<proteinExistence type="inferred from homology"/>
<dbReference type="OrthoDB" id="10258062at2759"/>
<dbReference type="GO" id="GO:0051879">
    <property type="term" value="F:Hsp90 protein binding"/>
    <property type="evidence" value="ECO:0007669"/>
    <property type="project" value="TreeGrafter"/>
</dbReference>
<organism evidence="3 4">
    <name type="scientific">Dictyocaulus viviparus</name>
    <name type="common">Bovine lungworm</name>
    <dbReference type="NCBI Taxonomy" id="29172"/>
    <lineage>
        <taxon>Eukaryota</taxon>
        <taxon>Metazoa</taxon>
        <taxon>Ecdysozoa</taxon>
        <taxon>Nematoda</taxon>
        <taxon>Chromadorea</taxon>
        <taxon>Rhabditida</taxon>
        <taxon>Rhabditina</taxon>
        <taxon>Rhabditomorpha</taxon>
        <taxon>Strongyloidea</taxon>
        <taxon>Metastrongylidae</taxon>
        <taxon>Dictyocaulus</taxon>
    </lineage>
</organism>
<evidence type="ECO:0000256" key="1">
    <source>
        <dbReference type="ARBA" id="ARBA00006133"/>
    </source>
</evidence>
<dbReference type="Gene3D" id="1.25.40.720">
    <property type="entry name" value="Telomere length regulation protein 2, C-terminal domain"/>
    <property type="match status" value="1"/>
</dbReference>
<name>A0A0D8XII5_DICVI</name>
<dbReference type="EMBL" id="KN716548">
    <property type="protein sequence ID" value="KJH43562.1"/>
    <property type="molecule type" value="Genomic_DNA"/>
</dbReference>
<evidence type="ECO:0000313" key="3">
    <source>
        <dbReference type="EMBL" id="KJH43562.1"/>
    </source>
</evidence>
<dbReference type="STRING" id="29172.A0A0D8XII5"/>
<dbReference type="InterPro" id="IPR038528">
    <property type="entry name" value="TEL2_C_sf"/>
</dbReference>
<comment type="similarity">
    <text evidence="1">Belongs to the TEL2 family.</text>
</comment>
<gene>
    <name evidence="3" type="ORF">DICVIV_10428</name>
</gene>